<sequence>MNPSTAAKEINSGQFRPVYVLYGKDRYRMQEFVAYLSDRLLDKEERDLGIVKFDTAETLVDEMMLEAETMPFFVARKLVLVRDQTVFAAGAKEGKLQHDIDRLLEYIKQPTESTVIVFLVHSDKLDERRKVVKLLKERDSVIAFQELDGAELIRWITRRATSQGRTISEAAADRLVLRVGTNLQALAQETDKLCLHAGAGGTVREEDIELLTAPSLEEDVFALIDAMSGSRVDRALQLYRQLLIRKEEPIKITALVVRQFRMMLQIKELEGRSYSHQQMASIIGQHPYAVKLAAEKARSWKPERLGRHLAALADLDYRMKTGQVDKELGLELFLLSLGA</sequence>
<dbReference type="PANTHER" id="PTHR34388:SF1">
    <property type="entry name" value="DNA POLYMERASE III SUBUNIT DELTA"/>
    <property type="match status" value="1"/>
</dbReference>
<dbReference type="Pfam" id="PF21694">
    <property type="entry name" value="DNA_pol3_delta_C"/>
    <property type="match status" value="1"/>
</dbReference>
<comment type="caution">
    <text evidence="11">The sequence shown here is derived from an EMBL/GenBank/DDBJ whole genome shotgun (WGS) entry which is preliminary data.</text>
</comment>
<feature type="domain" description="DNA polymerase III delta subunit-like C-terminal" evidence="10">
    <location>
        <begin position="217"/>
        <end position="336"/>
    </location>
</feature>
<keyword evidence="4" id="KW-0548">Nucleotidyltransferase</keyword>
<gene>
    <name evidence="11" type="ORF">DNH61_21000</name>
</gene>
<dbReference type="AlphaFoldDB" id="A0A2W1L3Q1"/>
<dbReference type="Proteomes" id="UP000249522">
    <property type="component" value="Unassembled WGS sequence"/>
</dbReference>
<dbReference type="InterPro" id="IPR008921">
    <property type="entry name" value="DNA_pol3_clamp-load_cplx_C"/>
</dbReference>
<evidence type="ECO:0000313" key="12">
    <source>
        <dbReference type="Proteomes" id="UP000249522"/>
    </source>
</evidence>
<evidence type="ECO:0000256" key="1">
    <source>
        <dbReference type="ARBA" id="ARBA00012417"/>
    </source>
</evidence>
<comment type="catalytic activity">
    <reaction evidence="8">
        <text>DNA(n) + a 2'-deoxyribonucleoside 5'-triphosphate = DNA(n+1) + diphosphate</text>
        <dbReference type="Rhea" id="RHEA:22508"/>
        <dbReference type="Rhea" id="RHEA-COMP:17339"/>
        <dbReference type="Rhea" id="RHEA-COMP:17340"/>
        <dbReference type="ChEBI" id="CHEBI:33019"/>
        <dbReference type="ChEBI" id="CHEBI:61560"/>
        <dbReference type="ChEBI" id="CHEBI:173112"/>
        <dbReference type="EC" id="2.7.7.7"/>
    </reaction>
</comment>
<dbReference type="GO" id="GO:0003677">
    <property type="term" value="F:DNA binding"/>
    <property type="evidence" value="ECO:0007669"/>
    <property type="project" value="InterPro"/>
</dbReference>
<dbReference type="GO" id="GO:0006261">
    <property type="term" value="P:DNA-templated DNA replication"/>
    <property type="evidence" value="ECO:0007669"/>
    <property type="project" value="TreeGrafter"/>
</dbReference>
<evidence type="ECO:0000259" key="9">
    <source>
        <dbReference type="Pfam" id="PF06144"/>
    </source>
</evidence>
<comment type="similarity">
    <text evidence="7">Belongs to the DNA polymerase HolA subunit family.</text>
</comment>
<evidence type="ECO:0000259" key="10">
    <source>
        <dbReference type="Pfam" id="PF21694"/>
    </source>
</evidence>
<keyword evidence="5" id="KW-0235">DNA replication</keyword>
<dbReference type="EC" id="2.7.7.7" evidence="1"/>
<name>A0A2W1L3Q1_9BACL</name>
<dbReference type="RefSeq" id="WP_111148775.1">
    <property type="nucleotide sequence ID" value="NZ_QKRB01000055.1"/>
</dbReference>
<dbReference type="SUPFAM" id="SSF48019">
    <property type="entry name" value="post-AAA+ oligomerization domain-like"/>
    <property type="match status" value="1"/>
</dbReference>
<dbReference type="SUPFAM" id="SSF52540">
    <property type="entry name" value="P-loop containing nucleoside triphosphate hydrolases"/>
    <property type="match status" value="1"/>
</dbReference>
<dbReference type="Pfam" id="PF06144">
    <property type="entry name" value="DNA_pol3_delta"/>
    <property type="match status" value="1"/>
</dbReference>
<dbReference type="CDD" id="cd18138">
    <property type="entry name" value="HLD_clamp_pol_III_delta"/>
    <property type="match status" value="1"/>
</dbReference>
<dbReference type="Gene3D" id="3.40.50.300">
    <property type="entry name" value="P-loop containing nucleotide triphosphate hydrolases"/>
    <property type="match status" value="1"/>
</dbReference>
<dbReference type="EMBL" id="QKRB01000055">
    <property type="protein sequence ID" value="PZD93966.1"/>
    <property type="molecule type" value="Genomic_DNA"/>
</dbReference>
<proteinExistence type="inferred from homology"/>
<evidence type="ECO:0000256" key="6">
    <source>
        <dbReference type="ARBA" id="ARBA00022932"/>
    </source>
</evidence>
<dbReference type="InterPro" id="IPR027417">
    <property type="entry name" value="P-loop_NTPase"/>
</dbReference>
<evidence type="ECO:0000256" key="4">
    <source>
        <dbReference type="ARBA" id="ARBA00022695"/>
    </source>
</evidence>
<dbReference type="InterPro" id="IPR048466">
    <property type="entry name" value="DNA_pol3_delta-like_C"/>
</dbReference>
<organism evidence="11 12">
    <name type="scientific">Paenibacillus sambharensis</name>
    <dbReference type="NCBI Taxonomy" id="1803190"/>
    <lineage>
        <taxon>Bacteria</taxon>
        <taxon>Bacillati</taxon>
        <taxon>Bacillota</taxon>
        <taxon>Bacilli</taxon>
        <taxon>Bacillales</taxon>
        <taxon>Paenibacillaceae</taxon>
        <taxon>Paenibacillus</taxon>
    </lineage>
</organism>
<feature type="domain" description="DNA polymerase III delta N-terminal" evidence="9">
    <location>
        <begin position="19"/>
        <end position="143"/>
    </location>
</feature>
<keyword evidence="6" id="KW-0239">DNA-directed DNA polymerase</keyword>
<evidence type="ECO:0000313" key="11">
    <source>
        <dbReference type="EMBL" id="PZD93966.1"/>
    </source>
</evidence>
<evidence type="ECO:0000256" key="2">
    <source>
        <dbReference type="ARBA" id="ARBA00017703"/>
    </source>
</evidence>
<reference evidence="11 12" key="1">
    <citation type="submission" date="2018-06" db="EMBL/GenBank/DDBJ databases">
        <title>Paenibacillus imtechensis sp. nov.</title>
        <authorList>
            <person name="Pinnaka A.K."/>
            <person name="Singh H."/>
            <person name="Kaur M."/>
        </authorList>
    </citation>
    <scope>NUCLEOTIDE SEQUENCE [LARGE SCALE GENOMIC DNA]</scope>
    <source>
        <strain evidence="11 12">SMB1</strain>
    </source>
</reference>
<keyword evidence="12" id="KW-1185">Reference proteome</keyword>
<protein>
    <recommendedName>
        <fullName evidence="2">DNA polymerase III subunit delta</fullName>
        <ecNumber evidence="1">2.7.7.7</ecNumber>
    </recommendedName>
</protein>
<evidence type="ECO:0000256" key="7">
    <source>
        <dbReference type="ARBA" id="ARBA00034754"/>
    </source>
</evidence>
<dbReference type="Gene3D" id="1.20.272.10">
    <property type="match status" value="1"/>
</dbReference>
<dbReference type="InterPro" id="IPR005790">
    <property type="entry name" value="DNA_polIII_delta"/>
</dbReference>
<evidence type="ECO:0000256" key="5">
    <source>
        <dbReference type="ARBA" id="ARBA00022705"/>
    </source>
</evidence>
<accession>A0A2W1L3Q1</accession>
<dbReference type="GO" id="GO:0009360">
    <property type="term" value="C:DNA polymerase III complex"/>
    <property type="evidence" value="ECO:0007669"/>
    <property type="project" value="InterPro"/>
</dbReference>
<dbReference type="PANTHER" id="PTHR34388">
    <property type="entry name" value="DNA POLYMERASE III SUBUNIT DELTA"/>
    <property type="match status" value="1"/>
</dbReference>
<dbReference type="InterPro" id="IPR010372">
    <property type="entry name" value="DNA_pol3_delta_N"/>
</dbReference>
<dbReference type="GO" id="GO:0003887">
    <property type="term" value="F:DNA-directed DNA polymerase activity"/>
    <property type="evidence" value="ECO:0007669"/>
    <property type="project" value="UniProtKB-KW"/>
</dbReference>
<dbReference type="NCBIfam" id="TIGR01128">
    <property type="entry name" value="holA"/>
    <property type="match status" value="1"/>
</dbReference>
<evidence type="ECO:0000256" key="3">
    <source>
        <dbReference type="ARBA" id="ARBA00022679"/>
    </source>
</evidence>
<keyword evidence="3" id="KW-0808">Transferase</keyword>
<dbReference type="OrthoDB" id="9775929at2"/>
<evidence type="ECO:0000256" key="8">
    <source>
        <dbReference type="ARBA" id="ARBA00049244"/>
    </source>
</evidence>
<dbReference type="Gene3D" id="1.10.8.60">
    <property type="match status" value="1"/>
</dbReference>